<dbReference type="Proteomes" id="UP000183975">
    <property type="component" value="Unassembled WGS sequence"/>
</dbReference>
<protein>
    <submittedName>
        <fullName evidence="1">Uncharacterized protein</fullName>
    </submittedName>
</protein>
<accession>A0A1M6T859</accession>
<sequence length="160" mass="18527">MKKQIGILLIVMFLFGLVGCQNEEKEQTSSGAYDLYEGYISVKGNQLFVNDFEFIDLSEQYWINKLELTTEDMPNGYYIYDTSDELMTFSLNNETRYNFYDVGAQFVPEDDTDRLYTTTNLNDFLEKFDIDGSGDLGKTPFRIQVLEDGRVISISEIFIN</sequence>
<gene>
    <name evidence="1" type="ORF">SAMN02745138_01893</name>
</gene>
<organism evidence="1 2">
    <name type="scientific">Anaerotignum lactatifermentans DSM 14214</name>
    <dbReference type="NCBI Taxonomy" id="1121323"/>
    <lineage>
        <taxon>Bacteria</taxon>
        <taxon>Bacillati</taxon>
        <taxon>Bacillota</taxon>
        <taxon>Clostridia</taxon>
        <taxon>Lachnospirales</taxon>
        <taxon>Anaerotignaceae</taxon>
        <taxon>Anaerotignum</taxon>
    </lineage>
</organism>
<name>A0A1M6T859_9FIRM</name>
<reference evidence="1 2" key="1">
    <citation type="submission" date="2016-11" db="EMBL/GenBank/DDBJ databases">
        <authorList>
            <person name="Jaros S."/>
            <person name="Januszkiewicz K."/>
            <person name="Wedrychowicz H."/>
        </authorList>
    </citation>
    <scope>NUCLEOTIDE SEQUENCE [LARGE SCALE GENOMIC DNA]</scope>
    <source>
        <strain evidence="1 2">DSM 14214</strain>
    </source>
</reference>
<dbReference type="AlphaFoldDB" id="A0A1M6T859"/>
<keyword evidence="2" id="KW-1185">Reference proteome</keyword>
<proteinExistence type="predicted"/>
<dbReference type="OrthoDB" id="2068049at2"/>
<dbReference type="PROSITE" id="PS51257">
    <property type="entry name" value="PROKAR_LIPOPROTEIN"/>
    <property type="match status" value="1"/>
</dbReference>
<evidence type="ECO:0000313" key="2">
    <source>
        <dbReference type="Proteomes" id="UP000183975"/>
    </source>
</evidence>
<dbReference type="RefSeq" id="WP_072851220.1">
    <property type="nucleotide sequence ID" value="NZ_FRAH01000031.1"/>
</dbReference>
<dbReference type="EMBL" id="FRAH01000031">
    <property type="protein sequence ID" value="SHK53181.1"/>
    <property type="molecule type" value="Genomic_DNA"/>
</dbReference>
<evidence type="ECO:0000313" key="1">
    <source>
        <dbReference type="EMBL" id="SHK53181.1"/>
    </source>
</evidence>